<dbReference type="EMBL" id="MCAQ01000023">
    <property type="protein sequence ID" value="RKF34723.1"/>
    <property type="molecule type" value="Genomic_DNA"/>
</dbReference>
<comment type="caution">
    <text evidence="2">The sequence shown here is derived from an EMBL/GenBank/DDBJ whole genome shotgun (WGS) entry which is preliminary data.</text>
</comment>
<feature type="chain" id="PRO_5019479889" evidence="1">
    <location>
        <begin position="26"/>
        <end position="94"/>
    </location>
</feature>
<dbReference type="Proteomes" id="UP000286402">
    <property type="component" value="Unassembled WGS sequence"/>
</dbReference>
<accession>A0A420FPE0</accession>
<keyword evidence="1" id="KW-0732">Signal</keyword>
<dbReference type="AlphaFoldDB" id="A0A420FPE0"/>
<proteinExistence type="predicted"/>
<gene>
    <name evidence="2" type="ORF">BCY89_07085</name>
</gene>
<sequence length="94" mass="10331">MKNPILHALRCCALLSFLFSFTANAQKPKSSLSKQNPNNAKTSQKQADIYVAGACYNESTGRHTAVYWKNGQPVALTEDGGLSGLNRNFIDQIR</sequence>
<evidence type="ECO:0000313" key="2">
    <source>
        <dbReference type="EMBL" id="RKF34723.1"/>
    </source>
</evidence>
<dbReference type="RefSeq" id="WP_120334521.1">
    <property type="nucleotide sequence ID" value="NZ_JBPFRJ010000004.1"/>
</dbReference>
<protein>
    <submittedName>
        <fullName evidence="2">Uncharacterized protein</fullName>
    </submittedName>
</protein>
<evidence type="ECO:0000256" key="1">
    <source>
        <dbReference type="SAM" id="SignalP"/>
    </source>
</evidence>
<name>A0A420FPE0_9SPHI</name>
<evidence type="ECO:0000313" key="3">
    <source>
        <dbReference type="Proteomes" id="UP000286402"/>
    </source>
</evidence>
<feature type="signal peptide" evidence="1">
    <location>
        <begin position="1"/>
        <end position="25"/>
    </location>
</feature>
<organism evidence="2 3">
    <name type="scientific">Sphingobacterium siyangense</name>
    <dbReference type="NCBI Taxonomy" id="459529"/>
    <lineage>
        <taxon>Bacteria</taxon>
        <taxon>Pseudomonadati</taxon>
        <taxon>Bacteroidota</taxon>
        <taxon>Sphingobacteriia</taxon>
        <taxon>Sphingobacteriales</taxon>
        <taxon>Sphingobacteriaceae</taxon>
        <taxon>Sphingobacterium</taxon>
    </lineage>
</organism>
<keyword evidence="3" id="KW-1185">Reference proteome</keyword>
<reference evidence="2 3" key="1">
    <citation type="submission" date="2016-07" db="EMBL/GenBank/DDBJ databases">
        <title>Genome analysis of Sphingobacterium siyangense T12B17.</title>
        <authorList>
            <person name="Xu D."/>
            <person name="Su Y."/>
            <person name="Zheng S."/>
        </authorList>
    </citation>
    <scope>NUCLEOTIDE SEQUENCE [LARGE SCALE GENOMIC DNA]</scope>
    <source>
        <strain evidence="2 3">T12B17</strain>
    </source>
</reference>